<name>A0A7S8CDV0_9BACI</name>
<evidence type="ECO:0000256" key="4">
    <source>
        <dbReference type="ARBA" id="ARBA00022729"/>
    </source>
</evidence>
<dbReference type="PANTHER" id="PTHR30532:SF29">
    <property type="entry name" value="FE(3+) DICITRATE-BINDING PERIPLASMIC PROTEIN"/>
    <property type="match status" value="1"/>
</dbReference>
<dbReference type="PROSITE" id="PS51257">
    <property type="entry name" value="PROKAR_LIPOPROTEIN"/>
    <property type="match status" value="1"/>
</dbReference>
<comment type="subcellular location">
    <subcellularLocation>
        <location evidence="1">Cell membrane</location>
        <topology evidence="1">Lipid-anchor</topology>
    </subcellularLocation>
</comment>
<feature type="signal peptide" evidence="5">
    <location>
        <begin position="1"/>
        <end position="27"/>
    </location>
</feature>
<dbReference type="GO" id="GO:0005886">
    <property type="term" value="C:plasma membrane"/>
    <property type="evidence" value="ECO:0007669"/>
    <property type="project" value="UniProtKB-SubCell"/>
</dbReference>
<keyword evidence="3" id="KW-0813">Transport</keyword>
<dbReference type="EMBL" id="CP049742">
    <property type="protein sequence ID" value="QPC48136.1"/>
    <property type="molecule type" value="Genomic_DNA"/>
</dbReference>
<evidence type="ECO:0000259" key="6">
    <source>
        <dbReference type="PROSITE" id="PS50983"/>
    </source>
</evidence>
<dbReference type="AlphaFoldDB" id="A0A7S8CDV0"/>
<feature type="domain" description="Fe/B12 periplasmic-binding" evidence="6">
    <location>
        <begin position="64"/>
        <end position="316"/>
    </location>
</feature>
<evidence type="ECO:0000256" key="1">
    <source>
        <dbReference type="ARBA" id="ARBA00004193"/>
    </source>
</evidence>
<keyword evidence="8" id="KW-1185">Reference proteome</keyword>
<evidence type="ECO:0000256" key="5">
    <source>
        <dbReference type="SAM" id="SignalP"/>
    </source>
</evidence>
<dbReference type="InterPro" id="IPR051313">
    <property type="entry name" value="Bact_iron-sidero_bind"/>
</dbReference>
<evidence type="ECO:0000256" key="2">
    <source>
        <dbReference type="ARBA" id="ARBA00008814"/>
    </source>
</evidence>
<dbReference type="RefSeq" id="WP_239672819.1">
    <property type="nucleotide sequence ID" value="NZ_CP049742.1"/>
</dbReference>
<sequence>MKKKLLSISLATALTLLLTACSENKNAPVSENKTENTTVSETNETRTIQHFLGESEVPANPEKVIVLSHVSWEGTLVSLNHTPHAVMAYDGEFAPHLVEKLAETEAIPYADELDPEQILALDPDLVIMSERYEPIYNALSEAIPTVVVEVGGDWKEDHLLIADAIGKKEEGQKVIDELDQKAKDTATLLKDKLGDQKVMAVSINKKDIRVYGTKNHAVNSLLFDDMGLTPADGLPEDFGVNISLEGLSTFNPDVIFDVTYFNSGEYFDSVVNSDVWNSLNAVKEGKVFTLSTTWGFWDPIEREKGMEEIARYLNNL</sequence>
<dbReference type="GO" id="GO:0030288">
    <property type="term" value="C:outer membrane-bounded periplasmic space"/>
    <property type="evidence" value="ECO:0007669"/>
    <property type="project" value="TreeGrafter"/>
</dbReference>
<dbReference type="InterPro" id="IPR002491">
    <property type="entry name" value="ABC_transptr_periplasmic_BD"/>
</dbReference>
<feature type="chain" id="PRO_5032827353" evidence="5">
    <location>
        <begin position="28"/>
        <end position="316"/>
    </location>
</feature>
<proteinExistence type="inferred from homology"/>
<evidence type="ECO:0000313" key="8">
    <source>
        <dbReference type="Proteomes" id="UP000593626"/>
    </source>
</evidence>
<dbReference type="SUPFAM" id="SSF53807">
    <property type="entry name" value="Helical backbone' metal receptor"/>
    <property type="match status" value="1"/>
</dbReference>
<dbReference type="KEGG" id="mcui:G8O30_14955"/>
<dbReference type="PROSITE" id="PS50983">
    <property type="entry name" value="FE_B12_PBP"/>
    <property type="match status" value="1"/>
</dbReference>
<accession>A0A7S8CDV0</accession>
<dbReference type="Pfam" id="PF01497">
    <property type="entry name" value="Peripla_BP_2"/>
    <property type="match status" value="1"/>
</dbReference>
<dbReference type="Gene3D" id="3.40.50.1980">
    <property type="entry name" value="Nitrogenase molybdenum iron protein domain"/>
    <property type="match status" value="2"/>
</dbReference>
<protein>
    <submittedName>
        <fullName evidence="7">ABC transporter substrate-binding protein</fullName>
    </submittedName>
</protein>
<evidence type="ECO:0000256" key="3">
    <source>
        <dbReference type="ARBA" id="ARBA00022448"/>
    </source>
</evidence>
<dbReference type="Proteomes" id="UP000593626">
    <property type="component" value="Chromosome"/>
</dbReference>
<comment type="similarity">
    <text evidence="2">Belongs to the bacterial solute-binding protein 8 family.</text>
</comment>
<dbReference type="GO" id="GO:1901678">
    <property type="term" value="P:iron coordination entity transport"/>
    <property type="evidence" value="ECO:0007669"/>
    <property type="project" value="UniProtKB-ARBA"/>
</dbReference>
<gene>
    <name evidence="7" type="ORF">G8O30_14955</name>
</gene>
<evidence type="ECO:0000313" key="7">
    <source>
        <dbReference type="EMBL" id="QPC48136.1"/>
    </source>
</evidence>
<keyword evidence="4 5" id="KW-0732">Signal</keyword>
<organism evidence="7 8">
    <name type="scientific">Mangrovibacillus cuniculi</name>
    <dbReference type="NCBI Taxonomy" id="2593652"/>
    <lineage>
        <taxon>Bacteria</taxon>
        <taxon>Bacillati</taxon>
        <taxon>Bacillota</taxon>
        <taxon>Bacilli</taxon>
        <taxon>Bacillales</taxon>
        <taxon>Bacillaceae</taxon>
        <taxon>Mangrovibacillus</taxon>
    </lineage>
</organism>
<dbReference type="PANTHER" id="PTHR30532">
    <property type="entry name" value="IRON III DICITRATE-BINDING PERIPLASMIC PROTEIN"/>
    <property type="match status" value="1"/>
</dbReference>
<reference evidence="7 8" key="1">
    <citation type="submission" date="2019-07" db="EMBL/GenBank/DDBJ databases">
        <title>Genome sequence of 2 isolates from Red Sea Mangroves.</title>
        <authorList>
            <person name="Sefrji F."/>
            <person name="Michoud G."/>
            <person name="Merlino G."/>
            <person name="Daffonchio D."/>
        </authorList>
    </citation>
    <scope>NUCLEOTIDE SEQUENCE [LARGE SCALE GENOMIC DNA]</scope>
    <source>
        <strain evidence="7 8">R1DC41</strain>
    </source>
</reference>